<keyword evidence="1" id="KW-1133">Transmembrane helix</keyword>
<dbReference type="AlphaFoldDB" id="A0A1G2MIB9"/>
<evidence type="ECO:0000313" key="3">
    <source>
        <dbReference type="EMBL" id="OHA22771.1"/>
    </source>
</evidence>
<dbReference type="EMBL" id="MHRJ01000020">
    <property type="protein sequence ID" value="OHA22771.1"/>
    <property type="molecule type" value="Genomic_DNA"/>
</dbReference>
<keyword evidence="1" id="KW-0812">Transmembrane</keyword>
<protein>
    <recommendedName>
        <fullName evidence="2">Bacterial spore germination immunoglobulin-like domain-containing protein</fullName>
    </recommendedName>
</protein>
<feature type="domain" description="Bacterial spore germination immunoglobulin-like" evidence="2">
    <location>
        <begin position="84"/>
        <end position="162"/>
    </location>
</feature>
<keyword evidence="1" id="KW-0472">Membrane</keyword>
<evidence type="ECO:0000313" key="4">
    <source>
        <dbReference type="Proteomes" id="UP000176493"/>
    </source>
</evidence>
<comment type="caution">
    <text evidence="3">The sequence shown here is derived from an EMBL/GenBank/DDBJ whole genome shotgun (WGS) entry which is preliminary data.</text>
</comment>
<accession>A0A1G2MIB9</accession>
<proteinExistence type="predicted"/>
<evidence type="ECO:0000259" key="2">
    <source>
        <dbReference type="Pfam" id="PF10648"/>
    </source>
</evidence>
<organism evidence="3 4">
    <name type="scientific">Candidatus Taylorbacteria bacterium RIFCSPHIGHO2_02_49_25</name>
    <dbReference type="NCBI Taxonomy" id="1802305"/>
    <lineage>
        <taxon>Bacteria</taxon>
        <taxon>Candidatus Tayloriibacteriota</taxon>
    </lineage>
</organism>
<gene>
    <name evidence="3" type="ORF">A2W52_03005</name>
</gene>
<reference evidence="3 4" key="1">
    <citation type="journal article" date="2016" name="Nat. Commun.">
        <title>Thousands of microbial genomes shed light on interconnected biogeochemical processes in an aquifer system.</title>
        <authorList>
            <person name="Anantharaman K."/>
            <person name="Brown C.T."/>
            <person name="Hug L.A."/>
            <person name="Sharon I."/>
            <person name="Castelle C.J."/>
            <person name="Probst A.J."/>
            <person name="Thomas B.C."/>
            <person name="Singh A."/>
            <person name="Wilkins M.J."/>
            <person name="Karaoz U."/>
            <person name="Brodie E.L."/>
            <person name="Williams K.H."/>
            <person name="Hubbard S.S."/>
            <person name="Banfield J.F."/>
        </authorList>
    </citation>
    <scope>NUCLEOTIDE SEQUENCE [LARGE SCALE GENOMIC DNA]</scope>
</reference>
<sequence>MSDEIPGGRRQKGLRQIIIGVVVLLIAGAFYFLGGNQEPVVTNFAECTAAGFPVMESYPRQCRTQEGQTFREDIGNELEKDNLIRVSNPRPNAAITSPLMVKGMARGNWFFEASFPVKLLDSGGNEIARGVAQAEGEWMTTEFVPFEAMLTFVLFPHDGGTLLLEKENPSELPEHTDALRIPVRFEMLAAQPPAAKTCIVTGCSGQICADEEVITTCEFRAEYACYKNARCERQSSEKCEWIETEELRACVDKAK</sequence>
<dbReference type="Proteomes" id="UP000176493">
    <property type="component" value="Unassembled WGS sequence"/>
</dbReference>
<dbReference type="InterPro" id="IPR018911">
    <property type="entry name" value="Gmad2_Ig-like_dom"/>
</dbReference>
<dbReference type="Pfam" id="PF10648">
    <property type="entry name" value="Gmad2"/>
    <property type="match status" value="1"/>
</dbReference>
<name>A0A1G2MIB9_9BACT</name>
<evidence type="ECO:0000256" key="1">
    <source>
        <dbReference type="SAM" id="Phobius"/>
    </source>
</evidence>
<feature type="transmembrane region" description="Helical" evidence="1">
    <location>
        <begin position="17"/>
        <end position="34"/>
    </location>
</feature>